<evidence type="ECO:0000256" key="4">
    <source>
        <dbReference type="RuleBase" id="RU362028"/>
    </source>
</evidence>
<dbReference type="SUPFAM" id="SSF55120">
    <property type="entry name" value="Pseudouridine synthase"/>
    <property type="match status" value="1"/>
</dbReference>
<gene>
    <name evidence="6" type="ORF">GCWU000342_01304</name>
</gene>
<dbReference type="eggNOG" id="COG0564">
    <property type="taxonomic scope" value="Bacteria"/>
</dbReference>
<dbReference type="Gene3D" id="3.30.2350.10">
    <property type="entry name" value="Pseudouridine synthase"/>
    <property type="match status" value="1"/>
</dbReference>
<dbReference type="NCBIfam" id="TIGR00005">
    <property type="entry name" value="rluA_subfam"/>
    <property type="match status" value="1"/>
</dbReference>
<reference evidence="6" key="1">
    <citation type="submission" date="2009-04" db="EMBL/GenBank/DDBJ databases">
        <authorList>
            <person name="Weinstock G."/>
            <person name="Sodergren E."/>
            <person name="Clifton S."/>
            <person name="Fulton L."/>
            <person name="Fulton B."/>
            <person name="Courtney L."/>
            <person name="Fronick C."/>
            <person name="Harrison M."/>
            <person name="Strong C."/>
            <person name="Farmer C."/>
            <person name="Delahaunty K."/>
            <person name="Markovic C."/>
            <person name="Hall O."/>
            <person name="Minx P."/>
            <person name="Tomlinson C."/>
            <person name="Mitreva M."/>
            <person name="Nelson J."/>
            <person name="Hou S."/>
            <person name="Wollam A."/>
            <person name="Pepin K.H."/>
            <person name="Johnson M."/>
            <person name="Bhonagiri V."/>
            <person name="Nash W.E."/>
            <person name="Warren W."/>
            <person name="Chinwalla A."/>
            <person name="Mardis E.R."/>
            <person name="Wilson R.K."/>
        </authorList>
    </citation>
    <scope>NUCLEOTIDE SEQUENCE [LARGE SCALE GENOMIC DNA]</scope>
    <source>
        <strain evidence="6">DSM 14600</strain>
    </source>
</reference>
<sequence>MSDQYGSAKGHAMKSWRISVRISGMRRILTYENELDYDSIYDWLRGKMRFPRSIVAALRSGEQDYRVNGKKPVLWQPLPAGSRIQIILEDRKSSPFAPVNLPLNIIYEDEDILLIDKPAGMPSHPSMNHQKDTLANAVLYYYQKQGIPFVFRIANRLDMDTSGLVAVSKNSLAAARVKQMIDKRQIHREYLCIVEGSFSADSSLAKRDFVKMRYDADGQMIGGRIWAPISRREGSVLERRVNASDGQTALTDFEIVQEGAKYSLLRVWLGTGRTHQIRVHMNYLGHPLPADYLYHPVYQDISRQPLHSAKLRFPHPVSGRQMCFESRLPADMRHLLDNFHS</sequence>
<dbReference type="HOGENOM" id="CLU_016902_8_2_9"/>
<dbReference type="GO" id="GO:0003723">
    <property type="term" value="F:RNA binding"/>
    <property type="evidence" value="ECO:0007669"/>
    <property type="project" value="InterPro"/>
</dbReference>
<dbReference type="EMBL" id="ACIP02000002">
    <property type="protein sequence ID" value="EEP28494.1"/>
    <property type="molecule type" value="Genomic_DNA"/>
</dbReference>
<feature type="active site" evidence="3">
    <location>
        <position position="158"/>
    </location>
</feature>
<dbReference type="GO" id="GO:0000455">
    <property type="term" value="P:enzyme-directed rRNA pseudouridine synthesis"/>
    <property type="evidence" value="ECO:0007669"/>
    <property type="project" value="TreeGrafter"/>
</dbReference>
<dbReference type="GO" id="GO:0009982">
    <property type="term" value="F:pseudouridine synthase activity"/>
    <property type="evidence" value="ECO:0007669"/>
    <property type="project" value="InterPro"/>
</dbReference>
<evidence type="ECO:0000259" key="5">
    <source>
        <dbReference type="Pfam" id="PF00849"/>
    </source>
</evidence>
<protein>
    <recommendedName>
        <fullName evidence="4">Pseudouridine synthase</fullName>
        <ecNumber evidence="4">5.4.99.-</ecNumber>
    </recommendedName>
</protein>
<dbReference type="PANTHER" id="PTHR21600:SF44">
    <property type="entry name" value="RIBOSOMAL LARGE SUBUNIT PSEUDOURIDINE SYNTHASE D"/>
    <property type="match status" value="1"/>
</dbReference>
<dbReference type="PANTHER" id="PTHR21600">
    <property type="entry name" value="MITOCHONDRIAL RNA PSEUDOURIDINE SYNTHASE"/>
    <property type="match status" value="1"/>
</dbReference>
<evidence type="ECO:0000313" key="6">
    <source>
        <dbReference type="EMBL" id="EEP28494.1"/>
    </source>
</evidence>
<dbReference type="STRING" id="626523.GCWU000342_01304"/>
<comment type="function">
    <text evidence="4">Responsible for synthesis of pseudouridine from uracil.</text>
</comment>
<feature type="domain" description="Pseudouridine synthase RsuA/RluA-like" evidence="5">
    <location>
        <begin position="112"/>
        <end position="282"/>
    </location>
</feature>
<dbReference type="AlphaFoldDB" id="C4GBK1"/>
<name>C4GBK1_9FIRM</name>
<dbReference type="EC" id="5.4.99.-" evidence="4"/>
<dbReference type="InterPro" id="IPR020103">
    <property type="entry name" value="PsdUridine_synth_cat_dom_sf"/>
</dbReference>
<proteinExistence type="inferred from homology"/>
<dbReference type="InterPro" id="IPR006145">
    <property type="entry name" value="PsdUridine_synth_RsuA/RluA"/>
</dbReference>
<dbReference type="Pfam" id="PF00849">
    <property type="entry name" value="PseudoU_synth_2"/>
    <property type="match status" value="1"/>
</dbReference>
<evidence type="ECO:0000256" key="2">
    <source>
        <dbReference type="ARBA" id="ARBA00010876"/>
    </source>
</evidence>
<accession>C4GBK1</accession>
<comment type="similarity">
    <text evidence="2 4">Belongs to the pseudouridine synthase RluA family.</text>
</comment>
<dbReference type="InterPro" id="IPR006225">
    <property type="entry name" value="PsdUridine_synth_RluC/D"/>
</dbReference>
<keyword evidence="4 6" id="KW-0413">Isomerase</keyword>
<dbReference type="CDD" id="cd02869">
    <property type="entry name" value="PseudoU_synth_RluA_like"/>
    <property type="match status" value="1"/>
</dbReference>
<dbReference type="GO" id="GO:0140098">
    <property type="term" value="F:catalytic activity, acting on RNA"/>
    <property type="evidence" value="ECO:0007669"/>
    <property type="project" value="UniProtKB-ARBA"/>
</dbReference>
<evidence type="ECO:0000256" key="3">
    <source>
        <dbReference type="PIRSR" id="PIRSR606225-1"/>
    </source>
</evidence>
<keyword evidence="7" id="KW-1185">Reference proteome</keyword>
<comment type="catalytic activity">
    <reaction evidence="1 4">
        <text>a uridine in RNA = a pseudouridine in RNA</text>
        <dbReference type="Rhea" id="RHEA:48348"/>
        <dbReference type="Rhea" id="RHEA-COMP:12068"/>
        <dbReference type="Rhea" id="RHEA-COMP:12069"/>
        <dbReference type="ChEBI" id="CHEBI:65314"/>
        <dbReference type="ChEBI" id="CHEBI:65315"/>
    </reaction>
</comment>
<organism evidence="6 7">
    <name type="scientific">Shuttleworthella satelles DSM 14600</name>
    <dbReference type="NCBI Taxonomy" id="626523"/>
    <lineage>
        <taxon>Bacteria</taxon>
        <taxon>Bacillati</taxon>
        <taxon>Bacillota</taxon>
        <taxon>Clostridia</taxon>
        <taxon>Lachnospirales</taxon>
        <taxon>Lachnospiraceae</taxon>
        <taxon>Shuttleworthella</taxon>
    </lineage>
</organism>
<evidence type="ECO:0000313" key="7">
    <source>
        <dbReference type="Proteomes" id="UP000003494"/>
    </source>
</evidence>
<comment type="caution">
    <text evidence="6">The sequence shown here is derived from an EMBL/GenBank/DDBJ whole genome shotgun (WGS) entry which is preliminary data.</text>
</comment>
<evidence type="ECO:0000256" key="1">
    <source>
        <dbReference type="ARBA" id="ARBA00000073"/>
    </source>
</evidence>
<dbReference type="InterPro" id="IPR050188">
    <property type="entry name" value="RluA_PseudoU_synthase"/>
</dbReference>
<dbReference type="Proteomes" id="UP000003494">
    <property type="component" value="Unassembled WGS sequence"/>
</dbReference>